<evidence type="ECO:0000256" key="2">
    <source>
        <dbReference type="ARBA" id="ARBA00022490"/>
    </source>
</evidence>
<evidence type="ECO:0000256" key="3">
    <source>
        <dbReference type="ARBA" id="ARBA00022679"/>
    </source>
</evidence>
<feature type="domain" description="N-acetyltransferase" evidence="5">
    <location>
        <begin position="14"/>
        <end position="162"/>
    </location>
</feature>
<dbReference type="Gene3D" id="3.40.630.30">
    <property type="match status" value="1"/>
</dbReference>
<comment type="similarity">
    <text evidence="1">Belongs to the acetyltransferase family. RimI subfamily.</text>
</comment>
<dbReference type="PANTHER" id="PTHR43420">
    <property type="entry name" value="ACETYLTRANSFERASE"/>
    <property type="match status" value="1"/>
</dbReference>
<evidence type="ECO:0000256" key="4">
    <source>
        <dbReference type="ARBA" id="ARBA00023315"/>
    </source>
</evidence>
<evidence type="ECO:0000313" key="7">
    <source>
        <dbReference type="Proteomes" id="UP001162891"/>
    </source>
</evidence>
<reference evidence="7" key="1">
    <citation type="journal article" date="2022" name="Int. J. Syst. Evol. Microbiol.">
        <title>Anaeromyxobacter oryzae sp. nov., Anaeromyxobacter diazotrophicus sp. nov. and Anaeromyxobacter paludicola sp. nov., isolated from paddy soils.</title>
        <authorList>
            <person name="Itoh H."/>
            <person name="Xu Z."/>
            <person name="Mise K."/>
            <person name="Masuda Y."/>
            <person name="Ushijima N."/>
            <person name="Hayakawa C."/>
            <person name="Shiratori Y."/>
            <person name="Senoo K."/>
        </authorList>
    </citation>
    <scope>NUCLEOTIDE SEQUENCE [LARGE SCALE GENOMIC DNA]</scope>
    <source>
        <strain evidence="7">Red232</strain>
    </source>
</reference>
<evidence type="ECO:0000259" key="5">
    <source>
        <dbReference type="PROSITE" id="PS51186"/>
    </source>
</evidence>
<keyword evidence="3" id="KW-0808">Transferase</keyword>
<dbReference type="InterPro" id="IPR016181">
    <property type="entry name" value="Acyl_CoA_acyltransferase"/>
</dbReference>
<dbReference type="RefSeq" id="WP_404800918.1">
    <property type="nucleotide sequence ID" value="NZ_AP025591.1"/>
</dbReference>
<evidence type="ECO:0000313" key="6">
    <source>
        <dbReference type="EMBL" id="BDG06205.1"/>
    </source>
</evidence>
<dbReference type="SUPFAM" id="SSF55729">
    <property type="entry name" value="Acyl-CoA N-acyltransferases (Nat)"/>
    <property type="match status" value="1"/>
</dbReference>
<dbReference type="EMBL" id="AP025591">
    <property type="protein sequence ID" value="BDG06205.1"/>
    <property type="molecule type" value="Genomic_DNA"/>
</dbReference>
<accession>A0ABN6N0V4</accession>
<dbReference type="InterPro" id="IPR050680">
    <property type="entry name" value="YpeA/RimI_acetyltransf"/>
</dbReference>
<dbReference type="InterPro" id="IPR000182">
    <property type="entry name" value="GNAT_dom"/>
</dbReference>
<evidence type="ECO:0000256" key="1">
    <source>
        <dbReference type="ARBA" id="ARBA00005395"/>
    </source>
</evidence>
<proteinExistence type="inferred from homology"/>
<dbReference type="Proteomes" id="UP001162891">
    <property type="component" value="Chromosome"/>
</dbReference>
<dbReference type="PANTHER" id="PTHR43420:SF44">
    <property type="entry name" value="ACETYLTRANSFERASE YPEA"/>
    <property type="match status" value="1"/>
</dbReference>
<name>A0ABN6N0V4_9BACT</name>
<dbReference type="Pfam" id="PF00583">
    <property type="entry name" value="Acetyltransf_1"/>
    <property type="match status" value="1"/>
</dbReference>
<sequence>MREPADTLAPPPNVRFRRMRPEDLDRVVEIEKDGFRHPWSRDLLERELAHAWSTILLATEEAAGGGEGVLGFIVFWLVHDEVHVLNIATALEARRRGIGRALMDAAADAGRRRGATLATLEVRRSNAPAIALYLDLGYRQVGVRPNYYADEGEDAIVMVLDL</sequence>
<organism evidence="6 7">
    <name type="scientific">Anaeromyxobacter oryzae</name>
    <dbReference type="NCBI Taxonomy" id="2918170"/>
    <lineage>
        <taxon>Bacteria</taxon>
        <taxon>Pseudomonadati</taxon>
        <taxon>Myxococcota</taxon>
        <taxon>Myxococcia</taxon>
        <taxon>Myxococcales</taxon>
        <taxon>Cystobacterineae</taxon>
        <taxon>Anaeromyxobacteraceae</taxon>
        <taxon>Anaeromyxobacter</taxon>
    </lineage>
</organism>
<keyword evidence="7" id="KW-1185">Reference proteome</keyword>
<gene>
    <name evidence="6" type="primary">rimI</name>
    <name evidence="6" type="ORF">AMOR_52010</name>
</gene>
<dbReference type="PROSITE" id="PS51186">
    <property type="entry name" value="GNAT"/>
    <property type="match status" value="1"/>
</dbReference>
<protein>
    <submittedName>
        <fullName evidence="6">Ribosomal-protein-alanine acetyltransferase</fullName>
    </submittedName>
</protein>
<dbReference type="NCBIfam" id="TIGR01575">
    <property type="entry name" value="rimI"/>
    <property type="match status" value="1"/>
</dbReference>
<dbReference type="InterPro" id="IPR006464">
    <property type="entry name" value="AcTrfase_RimI/Ard1"/>
</dbReference>
<keyword evidence="4" id="KW-0012">Acyltransferase</keyword>
<keyword evidence="2" id="KW-0963">Cytoplasm</keyword>
<dbReference type="CDD" id="cd04301">
    <property type="entry name" value="NAT_SF"/>
    <property type="match status" value="1"/>
</dbReference>